<evidence type="ECO:0000256" key="2">
    <source>
        <dbReference type="ARBA" id="ARBA00022475"/>
    </source>
</evidence>
<keyword evidence="3 11" id="KW-0633">Potassium transport</keyword>
<evidence type="ECO:0000256" key="3">
    <source>
        <dbReference type="ARBA" id="ARBA00022538"/>
    </source>
</evidence>
<keyword evidence="6 11" id="KW-0067">ATP-binding</keyword>
<evidence type="ECO:0000256" key="1">
    <source>
        <dbReference type="ARBA" id="ARBA00022448"/>
    </source>
</evidence>
<dbReference type="InterPro" id="IPR003820">
    <property type="entry name" value="KdpC"/>
</dbReference>
<proteinExistence type="inferred from homology"/>
<evidence type="ECO:0000256" key="7">
    <source>
        <dbReference type="ARBA" id="ARBA00022958"/>
    </source>
</evidence>
<evidence type="ECO:0000256" key="4">
    <source>
        <dbReference type="ARBA" id="ARBA00022692"/>
    </source>
</evidence>
<keyword evidence="8 11" id="KW-1133">Transmembrane helix</keyword>
<dbReference type="GO" id="GO:0005886">
    <property type="term" value="C:plasma membrane"/>
    <property type="evidence" value="ECO:0007669"/>
    <property type="project" value="UniProtKB-SubCell"/>
</dbReference>
<keyword evidence="2 11" id="KW-1003">Cell membrane</keyword>
<dbReference type="Pfam" id="PF02669">
    <property type="entry name" value="KdpC"/>
    <property type="match status" value="1"/>
</dbReference>
<keyword evidence="1 11" id="KW-0813">Transport</keyword>
<keyword evidence="10 11" id="KW-0472">Membrane</keyword>
<dbReference type="KEGG" id="ful:C4N20_08570"/>
<dbReference type="GeneID" id="78454862"/>
<keyword evidence="5 11" id="KW-0547">Nucleotide-binding</keyword>
<dbReference type="RefSeq" id="WP_005979059.1">
    <property type="nucleotide sequence ID" value="NZ_CABKNW010000004.1"/>
</dbReference>
<sequence>MELIKKSIYTTISLFIIAVLYTIIINVFAQTFFKDSANGSIIYKNNQAVGSKYIGQFFTSDKYFHGRPSAYNYNTYDSKEEAETLPASGGTNLALSNPVYNENIKNNIDLLLKKNPNLETKEIPIEMITSSGSGVDPNISIQGAMIQVERISKANNIPKEKVIELVKNNIENDMINVLELNIALEELFK</sequence>
<comment type="similarity">
    <text evidence="11">Belongs to the KdpC family.</text>
</comment>
<feature type="transmembrane region" description="Helical" evidence="11">
    <location>
        <begin position="12"/>
        <end position="33"/>
    </location>
</feature>
<keyword evidence="4 11" id="KW-0812">Transmembrane</keyword>
<comment type="subunit">
    <text evidence="11">The system is composed of three essential subunits: KdpA, KdpB and KdpC.</text>
</comment>
<dbReference type="AlphaFoldDB" id="A0AAX2J6G3"/>
<dbReference type="Proteomes" id="UP000249008">
    <property type="component" value="Chromosome 1"/>
</dbReference>
<dbReference type="PIRSF" id="PIRSF001296">
    <property type="entry name" value="K_ATPase_KdpC"/>
    <property type="match status" value="1"/>
</dbReference>
<organism evidence="12 13">
    <name type="scientific">Fusobacterium ulcerans</name>
    <dbReference type="NCBI Taxonomy" id="861"/>
    <lineage>
        <taxon>Bacteria</taxon>
        <taxon>Fusobacteriati</taxon>
        <taxon>Fusobacteriota</taxon>
        <taxon>Fusobacteriia</taxon>
        <taxon>Fusobacteriales</taxon>
        <taxon>Fusobacteriaceae</taxon>
        <taxon>Fusobacterium</taxon>
    </lineage>
</organism>
<keyword evidence="7 11" id="KW-0630">Potassium</keyword>
<comment type="function">
    <text evidence="11">Part of the high-affinity ATP-driven potassium transport (or Kdp) system, which catalyzes the hydrolysis of ATP coupled with the electrogenic transport of potassium into the cytoplasm. This subunit acts as a catalytic chaperone that increases the ATP-binding affinity of the ATP-hydrolyzing subunit KdpB by the formation of a transient KdpB/KdpC/ATP ternary complex.</text>
</comment>
<evidence type="ECO:0000256" key="9">
    <source>
        <dbReference type="ARBA" id="ARBA00023065"/>
    </source>
</evidence>
<keyword evidence="9 11" id="KW-0406">Ion transport</keyword>
<evidence type="ECO:0000256" key="6">
    <source>
        <dbReference type="ARBA" id="ARBA00022840"/>
    </source>
</evidence>
<dbReference type="PANTHER" id="PTHR30042:SF2">
    <property type="entry name" value="POTASSIUM-TRANSPORTING ATPASE KDPC SUBUNIT"/>
    <property type="match status" value="1"/>
</dbReference>
<name>A0AAX2J6G3_9FUSO</name>
<dbReference type="EMBL" id="LS483487">
    <property type="protein sequence ID" value="SQI99817.1"/>
    <property type="molecule type" value="Genomic_DNA"/>
</dbReference>
<dbReference type="GO" id="GO:0008556">
    <property type="term" value="F:P-type potassium transmembrane transporter activity"/>
    <property type="evidence" value="ECO:0007669"/>
    <property type="project" value="InterPro"/>
</dbReference>
<dbReference type="PANTHER" id="PTHR30042">
    <property type="entry name" value="POTASSIUM-TRANSPORTING ATPASE C CHAIN"/>
    <property type="match status" value="1"/>
</dbReference>
<dbReference type="HAMAP" id="MF_00276">
    <property type="entry name" value="KdpC"/>
    <property type="match status" value="1"/>
</dbReference>
<protein>
    <recommendedName>
        <fullName evidence="11">Potassium-transporting ATPase KdpC subunit</fullName>
    </recommendedName>
    <alternativeName>
        <fullName evidence="11">ATP phosphohydrolase [potassium-transporting] C chain</fullName>
    </alternativeName>
    <alternativeName>
        <fullName evidence="11">Potassium-binding and translocating subunit C</fullName>
    </alternativeName>
    <alternativeName>
        <fullName evidence="11">Potassium-translocating ATPase C chain</fullName>
    </alternativeName>
</protein>
<reference evidence="12 13" key="1">
    <citation type="submission" date="2018-06" db="EMBL/GenBank/DDBJ databases">
        <authorList>
            <consortium name="Pathogen Informatics"/>
            <person name="Doyle S."/>
        </authorList>
    </citation>
    <scope>NUCLEOTIDE SEQUENCE [LARGE SCALE GENOMIC DNA]</scope>
    <source>
        <strain evidence="12 13">NCTC12112</strain>
    </source>
</reference>
<comment type="subcellular location">
    <subcellularLocation>
        <location evidence="11">Cell membrane</location>
        <topology evidence="11">Single-pass membrane protein</topology>
    </subcellularLocation>
</comment>
<evidence type="ECO:0000256" key="11">
    <source>
        <dbReference type="HAMAP-Rule" id="MF_00276"/>
    </source>
</evidence>
<evidence type="ECO:0000256" key="10">
    <source>
        <dbReference type="ARBA" id="ARBA00023136"/>
    </source>
</evidence>
<evidence type="ECO:0000313" key="13">
    <source>
        <dbReference type="Proteomes" id="UP000249008"/>
    </source>
</evidence>
<dbReference type="GO" id="GO:0005524">
    <property type="term" value="F:ATP binding"/>
    <property type="evidence" value="ECO:0007669"/>
    <property type="project" value="UniProtKB-UniRule"/>
</dbReference>
<gene>
    <name evidence="11" type="primary">kdpC</name>
    <name evidence="12" type="ORF">NCTC12112_00264</name>
</gene>
<evidence type="ECO:0000256" key="5">
    <source>
        <dbReference type="ARBA" id="ARBA00022741"/>
    </source>
</evidence>
<accession>A0AAX2J6G3</accession>
<evidence type="ECO:0000256" key="8">
    <source>
        <dbReference type="ARBA" id="ARBA00022989"/>
    </source>
</evidence>
<evidence type="ECO:0000313" key="12">
    <source>
        <dbReference type="EMBL" id="SQI99817.1"/>
    </source>
</evidence>